<reference evidence="1 2" key="1">
    <citation type="submission" date="2019-02" db="EMBL/GenBank/DDBJ databases">
        <title>Pedobacter sp. RP-3-11 sp. nov., isolated from Arctic soil.</title>
        <authorList>
            <person name="Dahal R.H."/>
        </authorList>
    </citation>
    <scope>NUCLEOTIDE SEQUENCE [LARGE SCALE GENOMIC DNA]</scope>
    <source>
        <strain evidence="1 2">RP-3-11</strain>
    </source>
</reference>
<dbReference type="OrthoDB" id="765826at2"/>
<accession>A0A4R0NN61</accession>
<dbReference type="Gene3D" id="6.10.140.1840">
    <property type="match status" value="1"/>
</dbReference>
<sequence>MDFSKAENKVARALFEIALQRELAKGMNEFDEILQKWKTERPQDNRESYYAIFTSVKDFDKHIARRYDGLKNSMFYNTIIGLLVDEVINAQDLIGFAQERQNELLSISKQHKDFR</sequence>
<dbReference type="RefSeq" id="WP_131561625.1">
    <property type="nucleotide sequence ID" value="NZ_SJSN01000017.1"/>
</dbReference>
<protein>
    <submittedName>
        <fullName evidence="1">Uncharacterized protein</fullName>
    </submittedName>
</protein>
<keyword evidence="2" id="KW-1185">Reference proteome</keyword>
<proteinExistence type="predicted"/>
<organism evidence="1 2">
    <name type="scientific">Pedobacter frigidisoli</name>
    <dbReference type="NCBI Taxonomy" id="2530455"/>
    <lineage>
        <taxon>Bacteria</taxon>
        <taxon>Pseudomonadati</taxon>
        <taxon>Bacteroidota</taxon>
        <taxon>Sphingobacteriia</taxon>
        <taxon>Sphingobacteriales</taxon>
        <taxon>Sphingobacteriaceae</taxon>
        <taxon>Pedobacter</taxon>
    </lineage>
</organism>
<evidence type="ECO:0000313" key="1">
    <source>
        <dbReference type="EMBL" id="TCD02332.1"/>
    </source>
</evidence>
<dbReference type="Proteomes" id="UP000291485">
    <property type="component" value="Unassembled WGS sequence"/>
</dbReference>
<evidence type="ECO:0000313" key="2">
    <source>
        <dbReference type="Proteomes" id="UP000291485"/>
    </source>
</evidence>
<name>A0A4R0NN61_9SPHI</name>
<gene>
    <name evidence="1" type="ORF">EZ449_18410</name>
</gene>
<dbReference type="EMBL" id="SJSN01000017">
    <property type="protein sequence ID" value="TCD02332.1"/>
    <property type="molecule type" value="Genomic_DNA"/>
</dbReference>
<dbReference type="InterPro" id="IPR053747">
    <property type="entry name" value="Fluoresc_Recovery_Reg"/>
</dbReference>
<dbReference type="AlphaFoldDB" id="A0A4R0NN61"/>
<comment type="caution">
    <text evidence="1">The sequence shown here is derived from an EMBL/GenBank/DDBJ whole genome shotgun (WGS) entry which is preliminary data.</text>
</comment>